<dbReference type="GO" id="GO:0061343">
    <property type="term" value="P:cell adhesion involved in heart morphogenesis"/>
    <property type="evidence" value="ECO:0007669"/>
    <property type="project" value="TreeGrafter"/>
</dbReference>
<gene>
    <name evidence="1" type="ORF">HGM15179_002508</name>
</gene>
<reference evidence="1" key="1">
    <citation type="submission" date="2019-04" db="EMBL/GenBank/DDBJ databases">
        <title>Genome assembly of Zosterops borbonicus 15179.</title>
        <authorList>
            <person name="Leroy T."/>
            <person name="Anselmetti Y."/>
            <person name="Tilak M.-K."/>
            <person name="Nabholz B."/>
        </authorList>
    </citation>
    <scope>NUCLEOTIDE SEQUENCE</scope>
    <source>
        <strain evidence="1">HGM_15179</strain>
        <tissue evidence="1">Muscle</tissue>
    </source>
</reference>
<dbReference type="AlphaFoldDB" id="A0A8K1GSS0"/>
<keyword evidence="2" id="KW-1185">Reference proteome</keyword>
<dbReference type="GO" id="GO:0007508">
    <property type="term" value="P:larval heart development"/>
    <property type="evidence" value="ECO:0007669"/>
    <property type="project" value="TreeGrafter"/>
</dbReference>
<dbReference type="PANTHER" id="PTHR33395:SF22">
    <property type="entry name" value="REVERSE TRANSCRIPTASE DOMAIN-CONTAINING PROTEIN"/>
    <property type="match status" value="1"/>
</dbReference>
<dbReference type="EMBL" id="SWJQ01000045">
    <property type="protein sequence ID" value="TRZ24621.1"/>
    <property type="molecule type" value="Genomic_DNA"/>
</dbReference>
<dbReference type="OrthoDB" id="10442485at2759"/>
<evidence type="ECO:0000313" key="1">
    <source>
        <dbReference type="EMBL" id="TRZ24621.1"/>
    </source>
</evidence>
<sequence length="125" mass="13865">MAVRITISHSALKLCGICFSSWMPTDLWGLMVFIQEFSKSWLIAITKPLSRISNHSQESGKVPADRKMASVVPVFKKGKKEDPGNYKLLVSSVPAKAMKKIILGGIEKHLKDNAVIGYSHEKILI</sequence>
<evidence type="ECO:0000313" key="2">
    <source>
        <dbReference type="Proteomes" id="UP000796761"/>
    </source>
</evidence>
<dbReference type="Proteomes" id="UP000796761">
    <property type="component" value="Unassembled WGS sequence"/>
</dbReference>
<proteinExistence type="predicted"/>
<comment type="caution">
    <text evidence="1">The sequence shown here is derived from an EMBL/GenBank/DDBJ whole genome shotgun (WGS) entry which is preliminary data.</text>
</comment>
<organism evidence="1 2">
    <name type="scientific">Zosterops borbonicus</name>
    <dbReference type="NCBI Taxonomy" id="364589"/>
    <lineage>
        <taxon>Eukaryota</taxon>
        <taxon>Metazoa</taxon>
        <taxon>Chordata</taxon>
        <taxon>Craniata</taxon>
        <taxon>Vertebrata</taxon>
        <taxon>Euteleostomi</taxon>
        <taxon>Archelosauria</taxon>
        <taxon>Archosauria</taxon>
        <taxon>Dinosauria</taxon>
        <taxon>Saurischia</taxon>
        <taxon>Theropoda</taxon>
        <taxon>Coelurosauria</taxon>
        <taxon>Aves</taxon>
        <taxon>Neognathae</taxon>
        <taxon>Neoaves</taxon>
        <taxon>Telluraves</taxon>
        <taxon>Australaves</taxon>
        <taxon>Passeriformes</taxon>
        <taxon>Sylvioidea</taxon>
        <taxon>Zosteropidae</taxon>
        <taxon>Zosterops</taxon>
    </lineage>
</organism>
<protein>
    <submittedName>
        <fullName evidence="1">Uncharacterized protein</fullName>
    </submittedName>
</protein>
<dbReference type="GO" id="GO:0031012">
    <property type="term" value="C:extracellular matrix"/>
    <property type="evidence" value="ECO:0007669"/>
    <property type="project" value="TreeGrafter"/>
</dbReference>
<name>A0A8K1GSS0_9PASS</name>
<accession>A0A8K1GSS0</accession>
<dbReference type="PANTHER" id="PTHR33395">
    <property type="entry name" value="TRANSCRIPTASE, PUTATIVE-RELATED-RELATED"/>
    <property type="match status" value="1"/>
</dbReference>